<dbReference type="InParanoid" id="A0A151ZDE0"/>
<dbReference type="Gene3D" id="3.80.10.10">
    <property type="entry name" value="Ribonuclease Inhibitor"/>
    <property type="match status" value="2"/>
</dbReference>
<accession>A0A151ZDE0</accession>
<dbReference type="SUPFAM" id="SSF52047">
    <property type="entry name" value="RNI-like"/>
    <property type="match status" value="1"/>
</dbReference>
<evidence type="ECO:0000313" key="2">
    <source>
        <dbReference type="Proteomes" id="UP000076078"/>
    </source>
</evidence>
<protein>
    <submittedName>
        <fullName evidence="1">Uncharacterized protein</fullName>
    </submittedName>
</protein>
<dbReference type="AlphaFoldDB" id="A0A151ZDE0"/>
<dbReference type="InterPro" id="IPR032675">
    <property type="entry name" value="LRR_dom_sf"/>
</dbReference>
<proteinExistence type="predicted"/>
<name>A0A151ZDE0_TIELA</name>
<sequence length="600" mass="69809">MKLPTIIIRDVILELFKIFNSLDYLEFICDLIGQVCKEWRNVLPKVYFQSLVRIESLQDLKRLIKIRRNYRVTILAYQFNMNLSEVFNMSPENIDYVRIEIAPSVTQVQNNKHNNKIEELLEWFPNIRQLYLGVVYQNHINVLDKGFHSESSPYRHLLPKHLEELKLSIECSINSSMYNVFDNIYQLESLETLNIVSIVSSWNWRYEFRELPRQCRDISLNLTLITDQSLISLFKNNQHLSRFSIAVSNGSNNKLDLLLQYLPVDLEFISVSILNTQFPVQQSSLSEYLSLNKSLKQFSLNCLIAKLDPTISSSSKIPMRHQTNSVLSKYTIKESMNNHYLPEFLTGLKTLFVHYLSGSNQIMNQIQYHYITTLKKLFLIDTVLTCNNILLISETIKSSKCIQLLMIVEYPNSKSANGYFESAWTEFCQCLSQNSSLTQLYIDTYSTTSDVINCILGLKSHPSLVHFGCRYIKQLQQSYQSVFDAICTNSTLTSLNISTLFRFLKPQQNFDLLISAINGNSTLRHLNFRENSLPNQLDRFQLEKLNRTLLQSKMISIDLGSKFLLSNPRIYSTFKSKLISLDFMPNEKYNSFHLQASFDY</sequence>
<keyword evidence="2" id="KW-1185">Reference proteome</keyword>
<organism evidence="1 2">
    <name type="scientific">Tieghemostelium lacteum</name>
    <name type="common">Slime mold</name>
    <name type="synonym">Dictyostelium lacteum</name>
    <dbReference type="NCBI Taxonomy" id="361077"/>
    <lineage>
        <taxon>Eukaryota</taxon>
        <taxon>Amoebozoa</taxon>
        <taxon>Evosea</taxon>
        <taxon>Eumycetozoa</taxon>
        <taxon>Dictyostelia</taxon>
        <taxon>Dictyosteliales</taxon>
        <taxon>Raperosteliaceae</taxon>
        <taxon>Tieghemostelium</taxon>
    </lineage>
</organism>
<gene>
    <name evidence="1" type="ORF">DLAC_06798</name>
</gene>
<reference evidence="1 2" key="1">
    <citation type="submission" date="2015-12" db="EMBL/GenBank/DDBJ databases">
        <title>Dictyostelia acquired genes for synthesis and detection of signals that induce cell-type specialization by lateral gene transfer from prokaryotes.</title>
        <authorList>
            <person name="Gloeckner G."/>
            <person name="Schaap P."/>
        </authorList>
    </citation>
    <scope>NUCLEOTIDE SEQUENCE [LARGE SCALE GENOMIC DNA]</scope>
    <source>
        <strain evidence="1 2">TK</strain>
    </source>
</reference>
<comment type="caution">
    <text evidence="1">The sequence shown here is derived from an EMBL/GenBank/DDBJ whole genome shotgun (WGS) entry which is preliminary data.</text>
</comment>
<evidence type="ECO:0000313" key="1">
    <source>
        <dbReference type="EMBL" id="KYQ91978.1"/>
    </source>
</evidence>
<dbReference type="EMBL" id="LODT01000031">
    <property type="protein sequence ID" value="KYQ91978.1"/>
    <property type="molecule type" value="Genomic_DNA"/>
</dbReference>
<dbReference type="Proteomes" id="UP000076078">
    <property type="component" value="Unassembled WGS sequence"/>
</dbReference>